<sequence length="83" mass="9720">MIFHWDDENRAHIARHGISEFQAKAAFQAEDVTVFPDAARLNRWVLEATVEDRTLKVAFARVFPEGFRVITAHWMSPKRRRTP</sequence>
<dbReference type="Gene3D" id="3.10.450.530">
    <property type="entry name" value="Ribonuclease toxin, BrnT, of type II toxin-antitoxin system"/>
    <property type="match status" value="1"/>
</dbReference>
<dbReference type="InterPro" id="IPR038573">
    <property type="entry name" value="BrnT_sf"/>
</dbReference>
<dbReference type="RefSeq" id="WP_285608023.1">
    <property type="nucleotide sequence ID" value="NZ_BSDC01000001.1"/>
</dbReference>
<dbReference type="EMBL" id="BSDC01000001">
    <property type="protein sequence ID" value="GLH67148.1"/>
    <property type="molecule type" value="Genomic_DNA"/>
</dbReference>
<gene>
    <name evidence="1" type="ORF">GETHED_15120</name>
</gene>
<protein>
    <recommendedName>
        <fullName evidence="3">DUF4258 domain-containing protein</fullName>
    </recommendedName>
</protein>
<evidence type="ECO:0000313" key="1">
    <source>
        <dbReference type="EMBL" id="GLH67148.1"/>
    </source>
</evidence>
<dbReference type="Proteomes" id="UP001165044">
    <property type="component" value="Unassembled WGS sequence"/>
</dbReference>
<keyword evidence="2" id="KW-1185">Reference proteome</keyword>
<evidence type="ECO:0000313" key="2">
    <source>
        <dbReference type="Proteomes" id="UP001165044"/>
    </source>
</evidence>
<accession>A0ABQ5PXS0</accession>
<organism evidence="1 2">
    <name type="scientific">Geothrix edaphica</name>
    <dbReference type="NCBI Taxonomy" id="2927976"/>
    <lineage>
        <taxon>Bacteria</taxon>
        <taxon>Pseudomonadati</taxon>
        <taxon>Acidobacteriota</taxon>
        <taxon>Holophagae</taxon>
        <taxon>Holophagales</taxon>
        <taxon>Holophagaceae</taxon>
        <taxon>Geothrix</taxon>
    </lineage>
</organism>
<name>A0ABQ5PXS0_9BACT</name>
<proteinExistence type="predicted"/>
<evidence type="ECO:0008006" key="3">
    <source>
        <dbReference type="Google" id="ProtNLM"/>
    </source>
</evidence>
<reference evidence="1" key="1">
    <citation type="journal article" date="2023" name="Antonie Van Leeuwenhoek">
        <title>Mesoterricola silvestris gen. nov., sp. nov., Mesoterricola sediminis sp. nov., Geothrix oryzae sp. nov., Geothrix edaphica sp. nov., Geothrix rubra sp. nov., and Geothrix limicola sp. nov., six novel members of Acidobacteriota isolated from soils.</title>
        <authorList>
            <person name="Itoh H."/>
            <person name="Sugisawa Y."/>
            <person name="Mise K."/>
            <person name="Xu Z."/>
            <person name="Kuniyasu M."/>
            <person name="Ushijima N."/>
            <person name="Kawano K."/>
            <person name="Kobayashi E."/>
            <person name="Shiratori Y."/>
            <person name="Masuda Y."/>
            <person name="Senoo K."/>
        </authorList>
    </citation>
    <scope>NUCLEOTIDE SEQUENCE</scope>
    <source>
        <strain evidence="1">Red802</strain>
    </source>
</reference>
<comment type="caution">
    <text evidence="1">The sequence shown here is derived from an EMBL/GenBank/DDBJ whole genome shotgun (WGS) entry which is preliminary data.</text>
</comment>